<evidence type="ECO:0000313" key="3">
    <source>
        <dbReference type="Proteomes" id="UP000031672"/>
    </source>
</evidence>
<sequence>MTVPNLPVRLSLMISASFPLLAFGETLHSHGEQEWGLAAMMRSASVPFANQNGDQTVNTFVPMMYFNNDYVFIDGLEGGLYLTDWADETYQFNALTRMRFVDIPASIQNTTQGDTADFGVQFRYQPNETLSFDWEVMSDDAFRFHSNVRLSAEYEIGDWALSPAVTLRYKDADFNSQYYAFSEFSGQTIGAGVDAKVGIDARYHVVSNLYLLGSTSVTRLDDNAYHAAAVEERYQGEVFVGFGFFNDKNSPPKSHLSNKRYLRVAHGWATPSNIGDILSLNREKDPNNNQLTSFFYGHPLTDELFGFPLDLYFTPGVVHHWSSDVQNASTEWVAAIKAYVTMEWPTRWRFGVAEGLSYIDNITHIEQSEMDEKGYTPSHLLNYLDFSVDVNVGDLVNKPAWNHVWMGYSLHHRSAIFEKASQFGRIKGGSNYNTVYLQFDF</sequence>
<comment type="caution">
    <text evidence="2">The sequence shown here is derived from an EMBL/GenBank/DDBJ whole genome shotgun (WGS) entry which is preliminary data.</text>
</comment>
<dbReference type="AlphaFoldDB" id="A0A0C2JNC1"/>
<name>A0A0C2JNC1_9VIBR</name>
<keyword evidence="1" id="KW-0732">Signal</keyword>
<gene>
    <name evidence="2" type="ORF">OJ16_05835</name>
</gene>
<dbReference type="Pfam" id="PF06629">
    <property type="entry name" value="MipA"/>
    <property type="match status" value="1"/>
</dbReference>
<accession>A0A0C2KF51</accession>
<accession>A0A0C2JNC1</accession>
<feature type="chain" id="PRO_5009758640" evidence="1">
    <location>
        <begin position="23"/>
        <end position="441"/>
    </location>
</feature>
<protein>
    <submittedName>
        <fullName evidence="2">MltA-interacting MipA family protein</fullName>
    </submittedName>
</protein>
<dbReference type="EMBL" id="JTKH01000006">
    <property type="protein sequence ID" value="KII80813.1"/>
    <property type="molecule type" value="Genomic_DNA"/>
</dbReference>
<proteinExistence type="predicted"/>
<feature type="signal peptide" evidence="1">
    <location>
        <begin position="1"/>
        <end position="22"/>
    </location>
</feature>
<reference evidence="2 3" key="1">
    <citation type="submission" date="2014-11" db="EMBL/GenBank/DDBJ databases">
        <title>Draft Genome Sequence of Vibrio piscirenalis strains CECT 8603T and CECT 8604, two marine Gammaproteobacterium isolated from cultured gilthead sea bream (Sparus aurata).</title>
        <authorList>
            <person name="Arahal D.R."/>
            <person name="Rodrigo-Torres L."/>
            <person name="Lucena T."/>
            <person name="Pujalte M.J."/>
        </authorList>
    </citation>
    <scope>NUCLEOTIDE SEQUENCE [LARGE SCALE GENOMIC DNA]</scope>
    <source>
        <strain evidence="2 3">DCR 1-4-2</strain>
    </source>
</reference>
<evidence type="ECO:0000256" key="1">
    <source>
        <dbReference type="SAM" id="SignalP"/>
    </source>
</evidence>
<dbReference type="OrthoDB" id="92529at2"/>
<evidence type="ECO:0000313" key="2">
    <source>
        <dbReference type="EMBL" id="KII80813.1"/>
    </source>
</evidence>
<dbReference type="Proteomes" id="UP000031672">
    <property type="component" value="Unassembled WGS sequence"/>
</dbReference>
<keyword evidence="3" id="KW-1185">Reference proteome</keyword>
<dbReference type="InterPro" id="IPR010583">
    <property type="entry name" value="MipA"/>
</dbReference>
<dbReference type="STRING" id="1461322.OJ16_05835"/>
<organism evidence="2 3">
    <name type="scientific">Vibrio renipiscarius</name>
    <dbReference type="NCBI Taxonomy" id="1461322"/>
    <lineage>
        <taxon>Bacteria</taxon>
        <taxon>Pseudomonadati</taxon>
        <taxon>Pseudomonadota</taxon>
        <taxon>Gammaproteobacteria</taxon>
        <taxon>Vibrionales</taxon>
        <taxon>Vibrionaceae</taxon>
        <taxon>Vibrio</taxon>
    </lineage>
</organism>